<keyword evidence="8" id="KW-0325">Glycoprotein</keyword>
<evidence type="ECO:0000256" key="10">
    <source>
        <dbReference type="SAM" id="Phobius"/>
    </source>
</evidence>
<evidence type="ECO:0000256" key="1">
    <source>
        <dbReference type="ARBA" id="ARBA00001971"/>
    </source>
</evidence>
<evidence type="ECO:0000256" key="6">
    <source>
        <dbReference type="ARBA" id="ARBA00023004"/>
    </source>
</evidence>
<dbReference type="PRINTS" id="PR00385">
    <property type="entry name" value="P450"/>
</dbReference>
<reference evidence="12" key="1">
    <citation type="submission" date="2024-06" db="EMBL/GenBank/DDBJ databases">
        <title>Draft Genome Sequences of Epichloe bromicola Strains Isolated from Elymus ciliaris.</title>
        <authorList>
            <consortium name="Epichloe bromicola genome sequencing consortium"/>
            <person name="Miura A."/>
            <person name="Imano S."/>
            <person name="Ashida A."/>
            <person name="Sato I."/>
            <person name="Chiba S."/>
            <person name="Tanaka A."/>
            <person name="Camagna M."/>
            <person name="Takemoto D."/>
        </authorList>
    </citation>
    <scope>NUCLEOTIDE SEQUENCE [LARGE SCALE GENOMIC DNA]</scope>
    <source>
        <strain evidence="12">DP</strain>
    </source>
</reference>
<dbReference type="Gene3D" id="1.10.630.10">
    <property type="entry name" value="Cytochrome P450"/>
    <property type="match status" value="1"/>
</dbReference>
<evidence type="ECO:0000256" key="8">
    <source>
        <dbReference type="ARBA" id="ARBA00023180"/>
    </source>
</evidence>
<keyword evidence="7 9" id="KW-0503">Monooxygenase</keyword>
<comment type="similarity">
    <text evidence="2 9">Belongs to the cytochrome P450 family.</text>
</comment>
<dbReference type="InterPro" id="IPR036396">
    <property type="entry name" value="Cyt_P450_sf"/>
</dbReference>
<keyword evidence="5 9" id="KW-0560">Oxidoreductase</keyword>
<dbReference type="Pfam" id="PF00067">
    <property type="entry name" value="p450"/>
    <property type="match status" value="1"/>
</dbReference>
<name>A0ABQ0CZ54_9HYPO</name>
<dbReference type="InterPro" id="IPR002401">
    <property type="entry name" value="Cyt_P450_E_grp-I"/>
</dbReference>
<evidence type="ECO:0008006" key="13">
    <source>
        <dbReference type="Google" id="ProtNLM"/>
    </source>
</evidence>
<dbReference type="InterPro" id="IPR017972">
    <property type="entry name" value="Cyt_P450_CS"/>
</dbReference>
<accession>A0ABQ0CZ54</accession>
<evidence type="ECO:0000313" key="11">
    <source>
        <dbReference type="EMBL" id="GAB0138717.1"/>
    </source>
</evidence>
<dbReference type="InterPro" id="IPR001128">
    <property type="entry name" value="Cyt_P450"/>
</dbReference>
<evidence type="ECO:0000256" key="7">
    <source>
        <dbReference type="ARBA" id="ARBA00023033"/>
    </source>
</evidence>
<dbReference type="Proteomes" id="UP001562357">
    <property type="component" value="Unassembled WGS sequence"/>
</dbReference>
<dbReference type="InterPro" id="IPR050121">
    <property type="entry name" value="Cytochrome_P450_monoxygenase"/>
</dbReference>
<feature type="transmembrane region" description="Helical" evidence="10">
    <location>
        <begin position="21"/>
        <end position="40"/>
    </location>
</feature>
<comment type="cofactor">
    <cofactor evidence="1">
        <name>heme</name>
        <dbReference type="ChEBI" id="CHEBI:30413"/>
    </cofactor>
</comment>
<keyword evidence="10" id="KW-0472">Membrane</keyword>
<keyword evidence="6 9" id="KW-0408">Iron</keyword>
<evidence type="ECO:0000313" key="12">
    <source>
        <dbReference type="Proteomes" id="UP001562357"/>
    </source>
</evidence>
<dbReference type="EMBL" id="BAAFGZ010000471">
    <property type="protein sequence ID" value="GAB0138717.1"/>
    <property type="molecule type" value="Genomic_DNA"/>
</dbReference>
<gene>
    <name evidence="11" type="primary">g6942</name>
    <name evidence="11" type="ORF">EsDP_00006942</name>
</gene>
<keyword evidence="4 9" id="KW-0479">Metal-binding</keyword>
<evidence type="ECO:0000256" key="3">
    <source>
        <dbReference type="ARBA" id="ARBA00022617"/>
    </source>
</evidence>
<keyword evidence="10" id="KW-0812">Transmembrane</keyword>
<protein>
    <recommendedName>
        <fullName evidence="13">Cytochrome P450</fullName>
    </recommendedName>
</protein>
<dbReference type="SUPFAM" id="SSF48264">
    <property type="entry name" value="Cytochrome P450"/>
    <property type="match status" value="1"/>
</dbReference>
<dbReference type="CDD" id="cd11061">
    <property type="entry name" value="CYP67-like"/>
    <property type="match status" value="1"/>
</dbReference>
<keyword evidence="3 9" id="KW-0349">Heme</keyword>
<sequence length="520" mass="58693">MLLSSLASTLDVHKLLDFAKVLLGVTLSGSFVSVIIYQVVHHAFLHPLAKYPGPFLAKFTNLYSAYHAWKGDIHTDILRCHERYGIWVRYAPNRVLINTADGLRDVYGHGAPVTKGHSYKVLSARAPNTLTMQDKLQHSRRRRVLSQAFSEISLRKFEPVMQARIDSLLRVVRGADLQAGQWSEQSNMAHRSAVTHLAFDTMTALTFDIDYRTIEEDEYRFVMDAVEKSNVRLAALWQMPNLTFWGLDRKLLPESDKAAKRFVLFLRSLMQIRLGEDKAENNDIFSFLQQCKDPDTDQHLTLKDLSTETATFVVAGVDTSSTTMASMAHYLSCTPKAYLKVVEEVRATFGSVKEIQLGKKLNSCMFLRACMDEALRLSPPGGGPPWRVIDNDKGMTINGQFVPSGCEVGCGIYAMQRSPANWEHPHQFMPERWTDEVEGRRPYFPFNIGPRSCVGKPLAIAQIMLTFARLLFELDFERVEEIAGSAANVETLGAQTIPYVLRDHVTGQKDGPMLRFCPRL</sequence>
<evidence type="ECO:0000256" key="9">
    <source>
        <dbReference type="RuleBase" id="RU000461"/>
    </source>
</evidence>
<keyword evidence="10" id="KW-1133">Transmembrane helix</keyword>
<organism evidence="11 12">
    <name type="scientific">Epichloe bromicola</name>
    <dbReference type="NCBI Taxonomy" id="79588"/>
    <lineage>
        <taxon>Eukaryota</taxon>
        <taxon>Fungi</taxon>
        <taxon>Dikarya</taxon>
        <taxon>Ascomycota</taxon>
        <taxon>Pezizomycotina</taxon>
        <taxon>Sordariomycetes</taxon>
        <taxon>Hypocreomycetidae</taxon>
        <taxon>Hypocreales</taxon>
        <taxon>Clavicipitaceae</taxon>
        <taxon>Epichloe</taxon>
    </lineage>
</organism>
<evidence type="ECO:0000256" key="5">
    <source>
        <dbReference type="ARBA" id="ARBA00023002"/>
    </source>
</evidence>
<comment type="caution">
    <text evidence="11">The sequence shown here is derived from an EMBL/GenBank/DDBJ whole genome shotgun (WGS) entry which is preliminary data.</text>
</comment>
<evidence type="ECO:0000256" key="4">
    <source>
        <dbReference type="ARBA" id="ARBA00022723"/>
    </source>
</evidence>
<evidence type="ECO:0000256" key="2">
    <source>
        <dbReference type="ARBA" id="ARBA00010617"/>
    </source>
</evidence>
<dbReference type="PANTHER" id="PTHR24305">
    <property type="entry name" value="CYTOCHROME P450"/>
    <property type="match status" value="1"/>
</dbReference>
<dbReference type="PANTHER" id="PTHR24305:SF237">
    <property type="entry name" value="CYTOCHROME P450 MONOOXYGENASE ATNE-RELATED"/>
    <property type="match status" value="1"/>
</dbReference>
<dbReference type="PROSITE" id="PS00086">
    <property type="entry name" value="CYTOCHROME_P450"/>
    <property type="match status" value="1"/>
</dbReference>
<keyword evidence="12" id="KW-1185">Reference proteome</keyword>
<dbReference type="PRINTS" id="PR00463">
    <property type="entry name" value="EP450I"/>
</dbReference>
<proteinExistence type="inferred from homology"/>